<accession>A0A0R3RX26</accession>
<sequence length="116" mass="13417">MSYGELREAFAPGPSTIVSVNFIFIDMVKQNDGEILGPLEIDVSEMATTTYGYDPKKLQRESAELLHHSNLFRDKFYAFTFNSFRDPRKLTIIFVENPQQKKKDEKRGGEAKFNIY</sequence>
<proteinExistence type="predicted"/>
<dbReference type="WBParaSite" id="EEL_0000675701-mRNA-1">
    <property type="protein sequence ID" value="EEL_0000675701-mRNA-1"/>
    <property type="gene ID" value="EEL_0000675701"/>
</dbReference>
<dbReference type="STRING" id="1147741.A0A0R3RX26"/>
<organism evidence="1 2">
    <name type="scientific">Elaeophora elaphi</name>
    <dbReference type="NCBI Taxonomy" id="1147741"/>
    <lineage>
        <taxon>Eukaryota</taxon>
        <taxon>Metazoa</taxon>
        <taxon>Ecdysozoa</taxon>
        <taxon>Nematoda</taxon>
        <taxon>Chromadorea</taxon>
        <taxon>Rhabditida</taxon>
        <taxon>Spirurina</taxon>
        <taxon>Spiruromorpha</taxon>
        <taxon>Filarioidea</taxon>
        <taxon>Onchocercidae</taxon>
        <taxon>Elaeophora</taxon>
    </lineage>
</organism>
<dbReference type="AlphaFoldDB" id="A0A0R3RX26"/>
<protein>
    <submittedName>
        <fullName evidence="2">PsbP domain-containing protein</fullName>
    </submittedName>
</protein>
<reference evidence="2" key="1">
    <citation type="submission" date="2017-02" db="UniProtKB">
        <authorList>
            <consortium name="WormBaseParasite"/>
        </authorList>
    </citation>
    <scope>IDENTIFICATION</scope>
</reference>
<dbReference type="Proteomes" id="UP000050640">
    <property type="component" value="Unplaced"/>
</dbReference>
<evidence type="ECO:0000313" key="1">
    <source>
        <dbReference type="Proteomes" id="UP000050640"/>
    </source>
</evidence>
<evidence type="ECO:0000313" key="2">
    <source>
        <dbReference type="WBParaSite" id="EEL_0000675701-mRNA-1"/>
    </source>
</evidence>
<keyword evidence="1" id="KW-1185">Reference proteome</keyword>
<name>A0A0R3RX26_9BILA</name>